<dbReference type="GO" id="GO:0004725">
    <property type="term" value="F:protein tyrosine phosphatase activity"/>
    <property type="evidence" value="ECO:0007669"/>
    <property type="project" value="UniProtKB-EC"/>
</dbReference>
<feature type="region of interest" description="Disordered" evidence="1">
    <location>
        <begin position="442"/>
        <end position="464"/>
    </location>
</feature>
<evidence type="ECO:0000313" key="3">
    <source>
        <dbReference type="Proteomes" id="UP001145021"/>
    </source>
</evidence>
<feature type="compositionally biased region" description="Polar residues" evidence="1">
    <location>
        <begin position="357"/>
        <end position="366"/>
    </location>
</feature>
<proteinExistence type="predicted"/>
<keyword evidence="3" id="KW-1185">Reference proteome</keyword>
<sequence>MADIVDPLIPPYRFERVQNYLYRGGYPKPRNYRFLRRQQLKTILSLIPSSQDEKLVEFCKDSNINLLTIKVQSPKENVTVTRATVSQCLELLTDPAHAPLYLHCLDGSNVTGVVIMCLRKLQLWRVASYQNEYLRFEQDGEIIPEESEFVEAYDGEGLVLANPYAQWLWPSRDSIDVNVLPFERGVHPVIPLVRLRQRMSTDICVADPLCSLSRSATDPALNANNNNTTHTTEVAFTATAAAAPEASTNIADTGIDIDIVKGAAGTGFAGDAHVSAPVPSADSAGSVNPRHHLVMARRTISDSQHTQPSLDIAPQILTSSARSVRFSGPQPIGNSFEGIPATRVLLMQQTHRRTQSIDKQGATSAQHLDEDGTSARTSLHTSLSTGALNKAISGSAQTESDSQTLTGQAASGTEHKKALDDIHEALEPVLAALAKTSEAASSRSAAGSSLSEPPSKDGARTGASRSSELSLASASASAAAVGISNAVPVSLPMPAVFSASDRQDASLYAVGANDTAEAKIREIPLSYAVKALAIEGLGM</sequence>
<keyword evidence="2" id="KW-0378">Hydrolase</keyword>
<comment type="caution">
    <text evidence="2">The sequence shown here is derived from an EMBL/GenBank/DDBJ whole genome shotgun (WGS) entry which is preliminary data.</text>
</comment>
<dbReference type="FunFam" id="3.90.190.10:FF:000084">
    <property type="entry name" value="Tyrosine phospatase-like protein"/>
    <property type="match status" value="1"/>
</dbReference>
<dbReference type="InterPro" id="IPR004861">
    <property type="entry name" value="Siw14-like"/>
</dbReference>
<dbReference type="Pfam" id="PF03162">
    <property type="entry name" value="Y_phosphatase2"/>
    <property type="match status" value="1"/>
</dbReference>
<feature type="region of interest" description="Disordered" evidence="1">
    <location>
        <begin position="350"/>
        <end position="380"/>
    </location>
</feature>
<dbReference type="InterPro" id="IPR029021">
    <property type="entry name" value="Prot-tyrosine_phosphatase-like"/>
</dbReference>
<dbReference type="PANTHER" id="PTHR31126">
    <property type="entry name" value="TYROSINE-PROTEIN PHOSPHATASE"/>
    <property type="match status" value="1"/>
</dbReference>
<dbReference type="Gene3D" id="3.90.190.10">
    <property type="entry name" value="Protein tyrosine phosphatase superfamily"/>
    <property type="match status" value="1"/>
</dbReference>
<name>A0A9W8CIG3_9FUNG</name>
<evidence type="ECO:0000313" key="2">
    <source>
        <dbReference type="EMBL" id="KAJ1643685.1"/>
    </source>
</evidence>
<dbReference type="Proteomes" id="UP001145021">
    <property type="component" value="Unassembled WGS sequence"/>
</dbReference>
<feature type="compositionally biased region" description="Polar residues" evidence="1">
    <location>
        <begin position="393"/>
        <end position="411"/>
    </location>
</feature>
<evidence type="ECO:0000256" key="1">
    <source>
        <dbReference type="SAM" id="MobiDB-lite"/>
    </source>
</evidence>
<accession>A0A9W8CIG3</accession>
<feature type="region of interest" description="Disordered" evidence="1">
    <location>
        <begin position="393"/>
        <end position="417"/>
    </location>
</feature>
<protein>
    <submittedName>
        <fullName evidence="2">Protein-tyrosine-phosphatase</fullName>
        <ecNumber evidence="2">3.1.3.48</ecNumber>
    </submittedName>
</protein>
<reference evidence="2" key="1">
    <citation type="submission" date="2022-07" db="EMBL/GenBank/DDBJ databases">
        <title>Phylogenomic reconstructions and comparative analyses of Kickxellomycotina fungi.</title>
        <authorList>
            <person name="Reynolds N.K."/>
            <person name="Stajich J.E."/>
            <person name="Barry K."/>
            <person name="Grigoriev I.V."/>
            <person name="Crous P."/>
            <person name="Smith M.E."/>
        </authorList>
    </citation>
    <scope>NUCLEOTIDE SEQUENCE</scope>
    <source>
        <strain evidence="2">NBRC 105413</strain>
    </source>
</reference>
<dbReference type="EMBL" id="JANBOH010000230">
    <property type="protein sequence ID" value="KAJ1643685.1"/>
    <property type="molecule type" value="Genomic_DNA"/>
</dbReference>
<organism evidence="2 3">
    <name type="scientific">Coemansia asiatica</name>
    <dbReference type="NCBI Taxonomy" id="1052880"/>
    <lineage>
        <taxon>Eukaryota</taxon>
        <taxon>Fungi</taxon>
        <taxon>Fungi incertae sedis</taxon>
        <taxon>Zoopagomycota</taxon>
        <taxon>Kickxellomycotina</taxon>
        <taxon>Kickxellomycetes</taxon>
        <taxon>Kickxellales</taxon>
        <taxon>Kickxellaceae</taxon>
        <taxon>Coemansia</taxon>
    </lineage>
</organism>
<dbReference type="EC" id="3.1.3.48" evidence="2"/>
<feature type="compositionally biased region" description="Low complexity" evidence="1">
    <location>
        <begin position="442"/>
        <end position="451"/>
    </location>
</feature>
<dbReference type="PANTHER" id="PTHR31126:SF14">
    <property type="entry name" value="TYROSINE-PROTEIN PHOSPHATASE OCA6-RELATED"/>
    <property type="match status" value="1"/>
</dbReference>
<gene>
    <name evidence="2" type="primary">OCA6</name>
    <name evidence="2" type="ORF">LPJ64_004557</name>
</gene>
<dbReference type="AlphaFoldDB" id="A0A9W8CIG3"/>
<dbReference type="SUPFAM" id="SSF52799">
    <property type="entry name" value="(Phosphotyrosine protein) phosphatases II"/>
    <property type="match status" value="1"/>
</dbReference>